<comment type="cofactor">
    <cofactor evidence="1">
        <name>pyridoxal 5'-phosphate</name>
        <dbReference type="ChEBI" id="CHEBI:597326"/>
    </cofactor>
</comment>
<dbReference type="SUPFAM" id="SSF53383">
    <property type="entry name" value="PLP-dependent transferases"/>
    <property type="match status" value="1"/>
</dbReference>
<reference evidence="5 6" key="1">
    <citation type="submission" date="2021-03" db="EMBL/GenBank/DDBJ databases">
        <authorList>
            <person name="D'Agostino P."/>
            <person name="Huntemann M."/>
            <person name="Clum A."/>
            <person name="Spunde A."/>
            <person name="Palaniappan K."/>
            <person name="Ritter S."/>
            <person name="Mikhailova N."/>
            <person name="Chen I.-M."/>
            <person name="Stamatis D."/>
            <person name="Reddy T."/>
            <person name="O'Malley R."/>
            <person name="Daum C."/>
            <person name="Shapiro N."/>
            <person name="Ivanova N."/>
            <person name="Kyrpides N."/>
            <person name="Woyke T."/>
        </authorList>
    </citation>
    <scope>NUCLEOTIDE SEQUENCE [LARGE SCALE GENOMIC DNA]</scope>
    <source>
        <strain evidence="5 6">WS4403</strain>
    </source>
</reference>
<dbReference type="InterPro" id="IPR004839">
    <property type="entry name" value="Aminotransferase_I/II_large"/>
</dbReference>
<dbReference type="Proteomes" id="UP001195624">
    <property type="component" value="Unassembled WGS sequence"/>
</dbReference>
<proteinExistence type="predicted"/>
<protein>
    <submittedName>
        <fullName evidence="5">Aminotransferase</fullName>
        <ecNumber evidence="5">2.6.1.-</ecNumber>
    </submittedName>
</protein>
<dbReference type="CDD" id="cd00609">
    <property type="entry name" value="AAT_like"/>
    <property type="match status" value="1"/>
</dbReference>
<evidence type="ECO:0000256" key="3">
    <source>
        <dbReference type="ARBA" id="ARBA00022679"/>
    </source>
</evidence>
<evidence type="ECO:0000313" key="6">
    <source>
        <dbReference type="Proteomes" id="UP001195624"/>
    </source>
</evidence>
<feature type="domain" description="Aminotransferase class I/classII large" evidence="4">
    <location>
        <begin position="34"/>
        <end position="385"/>
    </location>
</feature>
<evidence type="ECO:0000313" key="5">
    <source>
        <dbReference type="EMBL" id="MBP2168317.1"/>
    </source>
</evidence>
<reference evidence="6" key="2">
    <citation type="submission" date="2023-07" db="EMBL/GenBank/DDBJ databases">
        <title>Genome mining of underrepresented organisms for secondary metabolites.</title>
        <authorList>
            <person name="D'Agostino P.M."/>
        </authorList>
    </citation>
    <scope>NUCLEOTIDE SEQUENCE [LARGE SCALE GENOMIC DNA]</scope>
    <source>
        <strain evidence="6">WS4403</strain>
    </source>
</reference>
<evidence type="ECO:0000256" key="2">
    <source>
        <dbReference type="ARBA" id="ARBA00022576"/>
    </source>
</evidence>
<dbReference type="Gene3D" id="3.40.640.10">
    <property type="entry name" value="Type I PLP-dependent aspartate aminotransferase-like (Major domain)"/>
    <property type="match status" value="1"/>
</dbReference>
<dbReference type="InterPro" id="IPR015424">
    <property type="entry name" value="PyrdxlP-dep_Trfase"/>
</dbReference>
<dbReference type="PANTHER" id="PTHR42832">
    <property type="entry name" value="AMINO ACID AMINOTRANSFERASE"/>
    <property type="match status" value="1"/>
</dbReference>
<dbReference type="InterPro" id="IPR015421">
    <property type="entry name" value="PyrdxlP-dep_Trfase_major"/>
</dbReference>
<organism evidence="5 6">
    <name type="scientific">Winslowiella toletana</name>
    <dbReference type="NCBI Taxonomy" id="92490"/>
    <lineage>
        <taxon>Bacteria</taxon>
        <taxon>Pseudomonadati</taxon>
        <taxon>Pseudomonadota</taxon>
        <taxon>Gammaproteobacteria</taxon>
        <taxon>Enterobacterales</taxon>
        <taxon>Erwiniaceae</taxon>
        <taxon>Winslowiella</taxon>
    </lineage>
</organism>
<dbReference type="EMBL" id="JAGGMQ010000001">
    <property type="protein sequence ID" value="MBP2168317.1"/>
    <property type="molecule type" value="Genomic_DNA"/>
</dbReference>
<name>A0ABS4P6N9_9GAMM</name>
<dbReference type="EC" id="2.6.1.-" evidence="5"/>
<dbReference type="RefSeq" id="WP_017801249.1">
    <property type="nucleotide sequence ID" value="NZ_JAGGMQ010000001.1"/>
</dbReference>
<dbReference type="InterPro" id="IPR050881">
    <property type="entry name" value="LL-DAP_aminotransferase"/>
</dbReference>
<dbReference type="Pfam" id="PF00155">
    <property type="entry name" value="Aminotran_1_2"/>
    <property type="match status" value="1"/>
</dbReference>
<accession>A0ABS4P6N9</accession>
<dbReference type="InterPro" id="IPR015422">
    <property type="entry name" value="PyrdxlP-dep_Trfase_small"/>
</dbReference>
<comment type="caution">
    <text evidence="5">The sequence shown here is derived from an EMBL/GenBank/DDBJ whole genome shotgun (WGS) entry which is preliminary data.</text>
</comment>
<keyword evidence="3 5" id="KW-0808">Transferase</keyword>
<sequence length="394" mass="43028">MPDFAASPLINQLEENLFSVLEKIAAQFNTADKPLIDLSSGSPHQRTPPEIIASLKLAVDNAENHEYPSFWGKPAVREAIAAFYQRNYAVELDPEREIAVFQGSHIGVSGIPRAVVSPGQTIISTDPCYPIYRSAAIQAQAQFFGIPLEQQRGFLPDFDQVPPDIARQAGLLLLNYPHNPTGAMATPELFHSALAFAQRYQIPILHDFAYAAIGSTPQQPPVSLLSIAGGKEWGVETYTLSKTFNMAGWRFGFAAGNASIIQAFKKLHTHSYSTVFGAIQDAAVTALAMPAARLEQHLSHYHRRRKQVVETLAQMNWPVPPNQGTFFLWLPVPVGYSSQQLTRRLLTEAHVLVAPGAGFGAGGEGFIRISLTADDDALCSALQRIAALQLFQQG</sequence>
<evidence type="ECO:0000256" key="1">
    <source>
        <dbReference type="ARBA" id="ARBA00001933"/>
    </source>
</evidence>
<dbReference type="GO" id="GO:0008483">
    <property type="term" value="F:transaminase activity"/>
    <property type="evidence" value="ECO:0007669"/>
    <property type="project" value="UniProtKB-KW"/>
</dbReference>
<dbReference type="PANTHER" id="PTHR42832:SF3">
    <property type="entry name" value="L-GLUTAMINE--4-(METHYLSULFANYL)-2-OXOBUTANOATE AMINOTRANSFERASE"/>
    <property type="match status" value="1"/>
</dbReference>
<evidence type="ECO:0000259" key="4">
    <source>
        <dbReference type="Pfam" id="PF00155"/>
    </source>
</evidence>
<keyword evidence="6" id="KW-1185">Reference proteome</keyword>
<gene>
    <name evidence="5" type="ORF">J2125_001509</name>
</gene>
<dbReference type="Gene3D" id="3.90.1150.10">
    <property type="entry name" value="Aspartate Aminotransferase, domain 1"/>
    <property type="match status" value="1"/>
</dbReference>
<keyword evidence="2 5" id="KW-0032">Aminotransferase</keyword>